<name>A0A0Q9YIP4_9GAMM</name>
<dbReference type="Proteomes" id="UP000051497">
    <property type="component" value="Unassembled WGS sequence"/>
</dbReference>
<evidence type="ECO:0000313" key="4">
    <source>
        <dbReference type="Proteomes" id="UP000051497"/>
    </source>
</evidence>
<accession>A0A0Q9YIP4</accession>
<feature type="signal peptide" evidence="1">
    <location>
        <begin position="1"/>
        <end position="23"/>
    </location>
</feature>
<sequence length="106" mass="12382">MRRVIMSLAVALTAVTGATAAQAGCCEIGKPHYRWNKCIPDYYQCCEHKNGYFYAQCGKCKIPDYQYTRVMRHAECPYGLCHKCSHYRGFYRVYNHEGLSYEIYTR</sequence>
<proteinExistence type="predicted"/>
<keyword evidence="1" id="KW-0732">Signal</keyword>
<reference evidence="3" key="2">
    <citation type="journal article" date="2016" name="Genome Announc.">
        <title>Draft Genome Sequences of Two Novel Amoeba-Resistant Intranuclear Bacteria, 'Candidatus Berkiella cookevillensis' and 'Candidatus Berkiella aquae'.</title>
        <authorList>
            <person name="Mehari Y.T."/>
            <person name="Arivett B.A."/>
            <person name="Farone A.L."/>
            <person name="Gunderson J.H."/>
            <person name="Farone M.B."/>
        </authorList>
    </citation>
    <scope>NUCLEOTIDE SEQUENCE</scope>
    <source>
        <strain evidence="3">HT99</strain>
    </source>
</reference>
<dbReference type="AlphaFoldDB" id="A0A0Q9YIP4"/>
<gene>
    <name evidence="3" type="ORF">HT99x_012245</name>
    <name evidence="2" type="ORF">HT99x_02432</name>
</gene>
<dbReference type="RefSeq" id="WP_139016628.1">
    <property type="nucleotide sequence ID" value="NZ_LKAJ02000001.1"/>
</dbReference>
<evidence type="ECO:0000256" key="1">
    <source>
        <dbReference type="SAM" id="SignalP"/>
    </source>
</evidence>
<reference evidence="3" key="3">
    <citation type="submission" date="2021-06" db="EMBL/GenBank/DDBJ databases">
        <title>Genomic Description and Analysis of Intracellular Bacteria, Candidatus Berkiella cookevillensis and Candidatus Berkiella aquae.</title>
        <authorList>
            <person name="Kidane D.T."/>
            <person name="Mehari Y.T."/>
            <person name="Rice F.C."/>
            <person name="Arivett B.A."/>
            <person name="Farone A.L."/>
            <person name="Berk S.G."/>
            <person name="Farone M.B."/>
        </authorList>
    </citation>
    <scope>NUCLEOTIDE SEQUENCE</scope>
    <source>
        <strain evidence="3">HT99</strain>
    </source>
</reference>
<evidence type="ECO:0008006" key="5">
    <source>
        <dbReference type="Google" id="ProtNLM"/>
    </source>
</evidence>
<dbReference type="EMBL" id="LKAJ02000001">
    <property type="protein sequence ID" value="MCS5712205.1"/>
    <property type="molecule type" value="Genomic_DNA"/>
</dbReference>
<organism evidence="2">
    <name type="scientific">Candidatus Berkiella aquae</name>
    <dbReference type="NCBI Taxonomy" id="295108"/>
    <lineage>
        <taxon>Bacteria</taxon>
        <taxon>Pseudomonadati</taxon>
        <taxon>Pseudomonadota</taxon>
        <taxon>Gammaproteobacteria</taxon>
        <taxon>Candidatus Berkiellales</taxon>
        <taxon>Candidatus Berkiellaceae</taxon>
        <taxon>Candidatus Berkiella</taxon>
    </lineage>
</organism>
<evidence type="ECO:0000313" key="3">
    <source>
        <dbReference type="EMBL" id="MCS5712205.1"/>
    </source>
</evidence>
<keyword evidence="4" id="KW-1185">Reference proteome</keyword>
<evidence type="ECO:0000313" key="2">
    <source>
        <dbReference type="EMBL" id="KRG20502.1"/>
    </source>
</evidence>
<feature type="chain" id="PRO_5043129677" description="Kazal-like domain-containing protein" evidence="1">
    <location>
        <begin position="24"/>
        <end position="106"/>
    </location>
</feature>
<protein>
    <recommendedName>
        <fullName evidence="5">Kazal-like domain-containing protein</fullName>
    </recommendedName>
</protein>
<dbReference type="EMBL" id="LKAJ01000011">
    <property type="protein sequence ID" value="KRG20502.1"/>
    <property type="molecule type" value="Genomic_DNA"/>
</dbReference>
<reference evidence="2" key="1">
    <citation type="submission" date="2015-09" db="EMBL/GenBank/DDBJ databases">
        <title>Draft Genome Sequences of Two Novel Amoeba-resistant Intranuclear Bacteria, Candidatus Berkiella cookevillensis and Candidatus Berkiella aquae.</title>
        <authorList>
            <person name="Mehari Y.T."/>
            <person name="Arivett B.A."/>
            <person name="Farone A.L."/>
            <person name="Gunderson J.H."/>
            <person name="Farone M.B."/>
        </authorList>
    </citation>
    <scope>NUCLEOTIDE SEQUENCE [LARGE SCALE GENOMIC DNA]</scope>
    <source>
        <strain evidence="2">HT99</strain>
    </source>
</reference>
<comment type="caution">
    <text evidence="2">The sequence shown here is derived from an EMBL/GenBank/DDBJ whole genome shotgun (WGS) entry which is preliminary data.</text>
</comment>